<evidence type="ECO:0000259" key="2">
    <source>
        <dbReference type="Pfam" id="PF13472"/>
    </source>
</evidence>
<dbReference type="SUPFAM" id="SSF52266">
    <property type="entry name" value="SGNH hydrolase"/>
    <property type="match status" value="1"/>
</dbReference>
<dbReference type="GO" id="GO:0016787">
    <property type="term" value="F:hydrolase activity"/>
    <property type="evidence" value="ECO:0007669"/>
    <property type="project" value="UniProtKB-KW"/>
</dbReference>
<dbReference type="InterPro" id="IPR036514">
    <property type="entry name" value="SGNH_hydro_sf"/>
</dbReference>
<feature type="domain" description="SGNH hydrolase-type esterase" evidence="2">
    <location>
        <begin position="67"/>
        <end position="182"/>
    </location>
</feature>
<dbReference type="Gene3D" id="3.40.50.1110">
    <property type="entry name" value="SGNH hydrolase"/>
    <property type="match status" value="1"/>
</dbReference>
<evidence type="ECO:0000256" key="1">
    <source>
        <dbReference type="SAM" id="Phobius"/>
    </source>
</evidence>
<keyword evidence="3" id="KW-0378">Hydrolase</keyword>
<keyword evidence="1" id="KW-0812">Transmembrane</keyword>
<gene>
    <name evidence="3" type="ORF">K3181_02425</name>
</gene>
<keyword evidence="1" id="KW-0472">Membrane</keyword>
<proteinExistence type="predicted"/>
<sequence>MRRWINTIGWSIVTTAGLLLGFSAWVIAPFGPGFFDVLTTTETLVRAPFAKSLVIGDSRVQFAEAPEGVVFAGFGGATSQHLERLTRIVCPIAKGRVTIALGVNDAKRRGLDLAATGEAFEAIARNCARRELRLAQAWPVESSVEPSGADYDSAAIEAINRHLAELARRHQADLLGVPPLAPGFTYDGVHFVAPVSRNYADWLASAEAETRD</sequence>
<evidence type="ECO:0000313" key="3">
    <source>
        <dbReference type="EMBL" id="MBX7500300.1"/>
    </source>
</evidence>
<dbReference type="Proteomes" id="UP000782554">
    <property type="component" value="Unassembled WGS sequence"/>
</dbReference>
<keyword evidence="1" id="KW-1133">Transmembrane helix</keyword>
<dbReference type="EMBL" id="JAIGNU010000001">
    <property type="protein sequence ID" value="MBX7500300.1"/>
    <property type="molecule type" value="Genomic_DNA"/>
</dbReference>
<protein>
    <submittedName>
        <fullName evidence="3">SGNH/GDSL hydrolase family protein</fullName>
    </submittedName>
</protein>
<dbReference type="RefSeq" id="WP_221600438.1">
    <property type="nucleotide sequence ID" value="NZ_JAIGNU010000001.1"/>
</dbReference>
<comment type="caution">
    <text evidence="3">The sequence shown here is derived from an EMBL/GenBank/DDBJ whole genome shotgun (WGS) entry which is preliminary data.</text>
</comment>
<reference evidence="3 4" key="1">
    <citation type="submission" date="2021-08" db="EMBL/GenBank/DDBJ databases">
        <title>Comparative Genomics Analysis of the Genus Qipengyuania Reveals Extensive Genetic Diversity and Metabolic Versatility, Including the Description of Fifteen Novel Species.</title>
        <authorList>
            <person name="Liu Y."/>
        </authorList>
    </citation>
    <scope>NUCLEOTIDE SEQUENCE [LARGE SCALE GENOMIC DNA]</scope>
    <source>
        <strain evidence="3 4">YG27</strain>
    </source>
</reference>
<feature type="transmembrane region" description="Helical" evidence="1">
    <location>
        <begin position="7"/>
        <end position="28"/>
    </location>
</feature>
<evidence type="ECO:0000313" key="4">
    <source>
        <dbReference type="Proteomes" id="UP000782554"/>
    </source>
</evidence>
<organism evidence="3 4">
    <name type="scientific">Qipengyuania mesophila</name>
    <dbReference type="NCBI Taxonomy" id="2867246"/>
    <lineage>
        <taxon>Bacteria</taxon>
        <taxon>Pseudomonadati</taxon>
        <taxon>Pseudomonadota</taxon>
        <taxon>Alphaproteobacteria</taxon>
        <taxon>Sphingomonadales</taxon>
        <taxon>Erythrobacteraceae</taxon>
        <taxon>Qipengyuania</taxon>
    </lineage>
</organism>
<keyword evidence="4" id="KW-1185">Reference proteome</keyword>
<accession>A0ABS7JRM5</accession>
<name>A0ABS7JRM5_9SPHN</name>
<dbReference type="InterPro" id="IPR013830">
    <property type="entry name" value="SGNH_hydro"/>
</dbReference>
<dbReference type="Pfam" id="PF13472">
    <property type="entry name" value="Lipase_GDSL_2"/>
    <property type="match status" value="1"/>
</dbReference>